<gene>
    <name evidence="1" type="ORF">EHS13_30695</name>
</gene>
<dbReference type="InterPro" id="IPR012347">
    <property type="entry name" value="Ferritin-like"/>
</dbReference>
<dbReference type="OrthoDB" id="1675670at2"/>
<evidence type="ECO:0000313" key="1">
    <source>
        <dbReference type="EMBL" id="QGQ98936.1"/>
    </source>
</evidence>
<sequence>MKFQLNASEMTNLWTTYISNSASVIILRSFLHYVEDSDIKTFLEQGLQNAVKSVSGSKLFLDRIHYPLTESFGEADLNLAAPRLYTDKFCLFSIRRLSEYGMIVIGIALNTSLDKEVRQFYSNLLTLNIALYNQASDLSLIKGIEFSPPHIPTPEQVEYLNKKTAYKGFLGHPRTINGLEIKEIVFSLVGMIHAETILLGFSQVTKSKDILKHLLRGKEAASKQIGVLQTILKDDDLPTFPTIEDEVTQATEAPFSEKLMMFLTISLSQLTLARYGIAVSQCGRSDIIVDLTRLMAETADYLKDGSDLMLEKGWLEQPPMASNRDALVSK</sequence>
<dbReference type="AlphaFoldDB" id="A0A6B8RUG9"/>
<dbReference type="RefSeq" id="WP_155704042.1">
    <property type="nucleotide sequence ID" value="NZ_CP034235.1"/>
</dbReference>
<evidence type="ECO:0000313" key="2">
    <source>
        <dbReference type="Proteomes" id="UP000426246"/>
    </source>
</evidence>
<organism evidence="1 2">
    <name type="scientific">Paenibacillus psychroresistens</name>
    <dbReference type="NCBI Taxonomy" id="1778678"/>
    <lineage>
        <taxon>Bacteria</taxon>
        <taxon>Bacillati</taxon>
        <taxon>Bacillota</taxon>
        <taxon>Bacilli</taxon>
        <taxon>Bacillales</taxon>
        <taxon>Paenibacillaceae</taxon>
        <taxon>Paenibacillus</taxon>
    </lineage>
</organism>
<dbReference type="Pfam" id="PF11553">
    <property type="entry name" value="DUF3231"/>
    <property type="match status" value="2"/>
</dbReference>
<accession>A0A6B8RUG9</accession>
<keyword evidence="2" id="KW-1185">Reference proteome</keyword>
<name>A0A6B8RUG9_9BACL</name>
<dbReference type="Proteomes" id="UP000426246">
    <property type="component" value="Chromosome"/>
</dbReference>
<dbReference type="KEGG" id="ppsc:EHS13_30695"/>
<dbReference type="Gene3D" id="1.20.1260.10">
    <property type="match status" value="2"/>
</dbReference>
<proteinExistence type="predicted"/>
<protein>
    <submittedName>
        <fullName evidence="1">DUF3231 family protein</fullName>
    </submittedName>
</protein>
<dbReference type="InterPro" id="IPR021617">
    <property type="entry name" value="DUF3231"/>
</dbReference>
<reference evidence="2" key="1">
    <citation type="submission" date="2018-11" db="EMBL/GenBank/DDBJ databases">
        <title>Complete genome sequence of Paenibacillus sp. ML311-T8.</title>
        <authorList>
            <person name="Nam Y.-D."/>
            <person name="Kang J."/>
            <person name="Chung W.-H."/>
            <person name="Park Y.S."/>
        </authorList>
    </citation>
    <scope>NUCLEOTIDE SEQUENCE [LARGE SCALE GENOMIC DNA]</scope>
    <source>
        <strain evidence="2">ML311-T8</strain>
    </source>
</reference>
<dbReference type="EMBL" id="CP034235">
    <property type="protein sequence ID" value="QGQ98936.1"/>
    <property type="molecule type" value="Genomic_DNA"/>
</dbReference>